<dbReference type="KEGG" id="psq:PUNSTDRAFT_139677"/>
<accession>R7S0H8</accession>
<feature type="region of interest" description="Disordered" evidence="1">
    <location>
        <begin position="660"/>
        <end position="694"/>
    </location>
</feature>
<feature type="compositionally biased region" description="Acidic residues" evidence="1">
    <location>
        <begin position="494"/>
        <end position="503"/>
    </location>
</feature>
<dbReference type="GeneID" id="18880404"/>
<dbReference type="EMBL" id="JH687656">
    <property type="protein sequence ID" value="EIN03302.1"/>
    <property type="molecule type" value="Genomic_DNA"/>
</dbReference>
<keyword evidence="3" id="KW-1185">Reference proteome</keyword>
<dbReference type="Proteomes" id="UP000054196">
    <property type="component" value="Unassembled WGS sequence"/>
</dbReference>
<reference evidence="3" key="1">
    <citation type="journal article" date="2012" name="Science">
        <title>The Paleozoic origin of enzymatic lignin decomposition reconstructed from 31 fungal genomes.</title>
        <authorList>
            <person name="Floudas D."/>
            <person name="Binder M."/>
            <person name="Riley R."/>
            <person name="Barry K."/>
            <person name="Blanchette R.A."/>
            <person name="Henrissat B."/>
            <person name="Martinez A.T."/>
            <person name="Otillar R."/>
            <person name="Spatafora J.W."/>
            <person name="Yadav J.S."/>
            <person name="Aerts A."/>
            <person name="Benoit I."/>
            <person name="Boyd A."/>
            <person name="Carlson A."/>
            <person name="Copeland A."/>
            <person name="Coutinho P.M."/>
            <person name="de Vries R.P."/>
            <person name="Ferreira P."/>
            <person name="Findley K."/>
            <person name="Foster B."/>
            <person name="Gaskell J."/>
            <person name="Glotzer D."/>
            <person name="Gorecki P."/>
            <person name="Heitman J."/>
            <person name="Hesse C."/>
            <person name="Hori C."/>
            <person name="Igarashi K."/>
            <person name="Jurgens J.A."/>
            <person name="Kallen N."/>
            <person name="Kersten P."/>
            <person name="Kohler A."/>
            <person name="Kuees U."/>
            <person name="Kumar T.K.A."/>
            <person name="Kuo A."/>
            <person name="LaButti K."/>
            <person name="Larrondo L.F."/>
            <person name="Lindquist E."/>
            <person name="Ling A."/>
            <person name="Lombard V."/>
            <person name="Lucas S."/>
            <person name="Lundell T."/>
            <person name="Martin R."/>
            <person name="McLaughlin D.J."/>
            <person name="Morgenstern I."/>
            <person name="Morin E."/>
            <person name="Murat C."/>
            <person name="Nagy L.G."/>
            <person name="Nolan M."/>
            <person name="Ohm R.A."/>
            <person name="Patyshakuliyeva A."/>
            <person name="Rokas A."/>
            <person name="Ruiz-Duenas F.J."/>
            <person name="Sabat G."/>
            <person name="Salamov A."/>
            <person name="Samejima M."/>
            <person name="Schmutz J."/>
            <person name="Slot J.C."/>
            <person name="St John F."/>
            <person name="Stenlid J."/>
            <person name="Sun H."/>
            <person name="Sun S."/>
            <person name="Syed K."/>
            <person name="Tsang A."/>
            <person name="Wiebenga A."/>
            <person name="Young D."/>
            <person name="Pisabarro A."/>
            <person name="Eastwood D.C."/>
            <person name="Martin F."/>
            <person name="Cullen D."/>
            <person name="Grigoriev I.V."/>
            <person name="Hibbett D.S."/>
        </authorList>
    </citation>
    <scope>NUCLEOTIDE SEQUENCE [LARGE SCALE GENOMIC DNA]</scope>
    <source>
        <strain evidence="3">HHB-11173 SS5</strain>
    </source>
</reference>
<proteinExistence type="predicted"/>
<gene>
    <name evidence="2" type="ORF">PUNSTDRAFT_139677</name>
</gene>
<feature type="region of interest" description="Disordered" evidence="1">
    <location>
        <begin position="92"/>
        <end position="142"/>
    </location>
</feature>
<dbReference type="RefSeq" id="XP_007389469.1">
    <property type="nucleotide sequence ID" value="XM_007389407.1"/>
</dbReference>
<evidence type="ECO:0000313" key="3">
    <source>
        <dbReference type="Proteomes" id="UP000054196"/>
    </source>
</evidence>
<dbReference type="HOGENOM" id="CLU_396965_0_0_1"/>
<evidence type="ECO:0000256" key="1">
    <source>
        <dbReference type="SAM" id="MobiDB-lite"/>
    </source>
</evidence>
<evidence type="ECO:0000313" key="2">
    <source>
        <dbReference type="EMBL" id="EIN03302.1"/>
    </source>
</evidence>
<organism evidence="2 3">
    <name type="scientific">Punctularia strigosozonata (strain HHB-11173)</name>
    <name type="common">White-rot fungus</name>
    <dbReference type="NCBI Taxonomy" id="741275"/>
    <lineage>
        <taxon>Eukaryota</taxon>
        <taxon>Fungi</taxon>
        <taxon>Dikarya</taxon>
        <taxon>Basidiomycota</taxon>
        <taxon>Agaricomycotina</taxon>
        <taxon>Agaricomycetes</taxon>
        <taxon>Corticiales</taxon>
        <taxon>Punctulariaceae</taxon>
        <taxon>Punctularia</taxon>
    </lineage>
</organism>
<feature type="compositionally biased region" description="Basic and acidic residues" evidence="1">
    <location>
        <begin position="303"/>
        <end position="318"/>
    </location>
</feature>
<feature type="region of interest" description="Disordered" evidence="1">
    <location>
        <begin position="494"/>
        <end position="539"/>
    </location>
</feature>
<feature type="compositionally biased region" description="Low complexity" evidence="1">
    <location>
        <begin position="120"/>
        <end position="134"/>
    </location>
</feature>
<name>R7S0H8_PUNST</name>
<feature type="compositionally biased region" description="Low complexity" evidence="1">
    <location>
        <begin position="673"/>
        <end position="694"/>
    </location>
</feature>
<sequence length="694" mass="75621">MSAPATESEESATAPSAWSHIAAADAAAAAFDYRLANRQHDTDSDTTPSTPDTAEREAFERAIARAVGPLSSMTIAATNGYRPLIRRRSLDPDNVEEVPETPEVSEREAPRHTTGYAVGPPLTNTAPSTPTTSSIEAPRSPSIHGERPFHYILLNMRNREDTRLYARPIGAGLWYRLEASEDESEEDWARSVRDLVAWFDTTFILSTNERRRVVIGLGPVEHDNEVFDSPPPPPTPAPGTYCLAHYSEDDASNASASEDDEIHKLRTDDQVGVISLVSPSSSLPSPTALDYRREDDALAQPPSEDKLGHEEFTTDDRSSAAISTDALSPSPPIPSSTLPSAIGARARTTEQQCKTTDAFVQTTVVGLPVQYATETSTRSVDAASATAQQEAPMLCTTKPTDSGITCPEDGRPSHPPTYARPAMSTLSLPNWPPDERGSVLRDIVITFFNIEHPRIWTRRRADLPGWQEMQDLLRTTTAVPPAFEARMHIAISLAEEDDSDSELSVERTDSDTQSSDAPSSRNPEGPMYGSETRSSTTIETREAEENFAYARGAWEASPPEFDGDVYGEQVPRVLGLRSDDYVQQNCAMTPTIFGNDTQTATIAKLPHKYGVWAEGPSHPLGPTTFIGRKDIRLPEDAKSAIVDDHPAVTNYLLANLSSPHSTSTLQQPFRPLCSPCPTTTTPPRARSSSGRACR</sequence>
<feature type="region of interest" description="Disordered" evidence="1">
    <location>
        <begin position="297"/>
        <end position="339"/>
    </location>
</feature>
<dbReference type="AlphaFoldDB" id="R7S0H8"/>
<feature type="compositionally biased region" description="Polar residues" evidence="1">
    <location>
        <begin position="511"/>
        <end position="522"/>
    </location>
</feature>
<protein>
    <submittedName>
        <fullName evidence="2">Uncharacterized protein</fullName>
    </submittedName>
</protein>